<dbReference type="InterPro" id="IPR047640">
    <property type="entry name" value="RpiR-like"/>
</dbReference>
<proteinExistence type="predicted"/>
<evidence type="ECO:0000256" key="2">
    <source>
        <dbReference type="ARBA" id="ARBA00023125"/>
    </source>
</evidence>
<dbReference type="InterPro" id="IPR036388">
    <property type="entry name" value="WH-like_DNA-bd_sf"/>
</dbReference>
<evidence type="ECO:0000256" key="3">
    <source>
        <dbReference type="ARBA" id="ARBA00023163"/>
    </source>
</evidence>
<dbReference type="InterPro" id="IPR035472">
    <property type="entry name" value="RpiR-like_SIS"/>
</dbReference>
<evidence type="ECO:0000259" key="5">
    <source>
        <dbReference type="PROSITE" id="PS51464"/>
    </source>
</evidence>
<sequence length="282" mass="32028">MENVYHNIAGKTAKMSKSQLKIAKYMLENQNAVSFLTVGKLAKVTEVSEATIVRFATFLGYTGYTELQQEVQASLKHQLTTSERLKISKQVYDEKEKGVDEVFRDDMENIKATMEELDLDDFHKAVNYILNANKIYIIANRSAMSLGVFLQYYLSMILDNVELLHSVESASDSLYKVNQHDVTIGISFARYTKSTTDLFSYMKEKGAKTIAITDNLVSPLIPHADVPLKATSQMPTFIDSFVAPLSLINALITFVSREKQEDVHERLEGLEDIWRHFDVFSE</sequence>
<dbReference type="SUPFAM" id="SSF53697">
    <property type="entry name" value="SIS domain"/>
    <property type="match status" value="1"/>
</dbReference>
<evidence type="ECO:0000256" key="1">
    <source>
        <dbReference type="ARBA" id="ARBA00023015"/>
    </source>
</evidence>
<keyword evidence="2" id="KW-0238">DNA-binding</keyword>
<dbReference type="Proteomes" id="UP001596494">
    <property type="component" value="Unassembled WGS sequence"/>
</dbReference>
<keyword evidence="1" id="KW-0805">Transcription regulation</keyword>
<dbReference type="CDD" id="cd05013">
    <property type="entry name" value="SIS_RpiR"/>
    <property type="match status" value="1"/>
</dbReference>
<reference evidence="7" key="1">
    <citation type="journal article" date="2019" name="Int. J. Syst. Evol. Microbiol.">
        <title>The Global Catalogue of Microorganisms (GCM) 10K type strain sequencing project: providing services to taxonomists for standard genome sequencing and annotation.</title>
        <authorList>
            <consortium name="The Broad Institute Genomics Platform"/>
            <consortium name="The Broad Institute Genome Sequencing Center for Infectious Disease"/>
            <person name="Wu L."/>
            <person name="Ma J."/>
        </authorList>
    </citation>
    <scope>NUCLEOTIDE SEQUENCE [LARGE SCALE GENOMIC DNA]</scope>
    <source>
        <strain evidence="7">CCUG 73951</strain>
    </source>
</reference>
<dbReference type="Pfam" id="PF01380">
    <property type="entry name" value="SIS"/>
    <property type="match status" value="1"/>
</dbReference>
<dbReference type="PROSITE" id="PS51464">
    <property type="entry name" value="SIS"/>
    <property type="match status" value="1"/>
</dbReference>
<dbReference type="RefSeq" id="WP_289215307.1">
    <property type="nucleotide sequence ID" value="NZ_JAPVRC010000002.1"/>
</dbReference>
<dbReference type="PANTHER" id="PTHR30514:SF18">
    <property type="entry name" value="RPIR-FAMILY TRANSCRIPTIONAL REGULATOR"/>
    <property type="match status" value="1"/>
</dbReference>
<dbReference type="InterPro" id="IPR000281">
    <property type="entry name" value="HTH_RpiR"/>
</dbReference>
<feature type="domain" description="HTH rpiR-type" evidence="4">
    <location>
        <begin position="2"/>
        <end position="78"/>
    </location>
</feature>
<dbReference type="PANTHER" id="PTHR30514">
    <property type="entry name" value="GLUCOKINASE"/>
    <property type="match status" value="1"/>
</dbReference>
<dbReference type="Pfam" id="PF01418">
    <property type="entry name" value="HTH_6"/>
    <property type="match status" value="1"/>
</dbReference>
<dbReference type="Gene3D" id="1.10.10.10">
    <property type="entry name" value="Winged helix-like DNA-binding domain superfamily/Winged helix DNA-binding domain"/>
    <property type="match status" value="1"/>
</dbReference>
<keyword evidence="7" id="KW-1185">Reference proteome</keyword>
<feature type="domain" description="SIS" evidence="5">
    <location>
        <begin position="125"/>
        <end position="261"/>
    </location>
</feature>
<comment type="caution">
    <text evidence="6">The sequence shown here is derived from an EMBL/GenBank/DDBJ whole genome shotgun (WGS) entry which is preliminary data.</text>
</comment>
<protein>
    <submittedName>
        <fullName evidence="6">MurR/RpiR family transcriptional regulator</fullName>
    </submittedName>
</protein>
<name>A0ABW2K8A6_9BACI</name>
<evidence type="ECO:0000313" key="6">
    <source>
        <dbReference type="EMBL" id="MFC7322446.1"/>
    </source>
</evidence>
<evidence type="ECO:0000259" key="4">
    <source>
        <dbReference type="PROSITE" id="PS51071"/>
    </source>
</evidence>
<dbReference type="InterPro" id="IPR046348">
    <property type="entry name" value="SIS_dom_sf"/>
</dbReference>
<organism evidence="6 7">
    <name type="scientific">Halobacillus campisalis</name>
    <dbReference type="NCBI Taxonomy" id="435909"/>
    <lineage>
        <taxon>Bacteria</taxon>
        <taxon>Bacillati</taxon>
        <taxon>Bacillota</taxon>
        <taxon>Bacilli</taxon>
        <taxon>Bacillales</taxon>
        <taxon>Bacillaceae</taxon>
        <taxon>Halobacillus</taxon>
    </lineage>
</organism>
<gene>
    <name evidence="6" type="ORF">ACFQMN_16400</name>
</gene>
<dbReference type="Gene3D" id="3.40.50.10490">
    <property type="entry name" value="Glucose-6-phosphate isomerase like protein, domain 1"/>
    <property type="match status" value="1"/>
</dbReference>
<dbReference type="PROSITE" id="PS51071">
    <property type="entry name" value="HTH_RPIR"/>
    <property type="match status" value="1"/>
</dbReference>
<accession>A0ABW2K8A6</accession>
<dbReference type="InterPro" id="IPR009057">
    <property type="entry name" value="Homeodomain-like_sf"/>
</dbReference>
<keyword evidence="3" id="KW-0804">Transcription</keyword>
<dbReference type="SUPFAM" id="SSF46689">
    <property type="entry name" value="Homeodomain-like"/>
    <property type="match status" value="1"/>
</dbReference>
<evidence type="ECO:0000313" key="7">
    <source>
        <dbReference type="Proteomes" id="UP001596494"/>
    </source>
</evidence>
<dbReference type="InterPro" id="IPR001347">
    <property type="entry name" value="SIS_dom"/>
</dbReference>
<dbReference type="EMBL" id="JBHTBY010000017">
    <property type="protein sequence ID" value="MFC7322446.1"/>
    <property type="molecule type" value="Genomic_DNA"/>
</dbReference>